<dbReference type="AlphaFoldDB" id="A0AAN7LYK8"/>
<protein>
    <recommendedName>
        <fullName evidence="4">Glycine-rich protein</fullName>
    </recommendedName>
</protein>
<organism evidence="2 3">
    <name type="scientific">Trapa natans</name>
    <name type="common">Water chestnut</name>
    <dbReference type="NCBI Taxonomy" id="22666"/>
    <lineage>
        <taxon>Eukaryota</taxon>
        <taxon>Viridiplantae</taxon>
        <taxon>Streptophyta</taxon>
        <taxon>Embryophyta</taxon>
        <taxon>Tracheophyta</taxon>
        <taxon>Spermatophyta</taxon>
        <taxon>Magnoliopsida</taxon>
        <taxon>eudicotyledons</taxon>
        <taxon>Gunneridae</taxon>
        <taxon>Pentapetalae</taxon>
        <taxon>rosids</taxon>
        <taxon>malvids</taxon>
        <taxon>Myrtales</taxon>
        <taxon>Lythraceae</taxon>
        <taxon>Trapa</taxon>
    </lineage>
</organism>
<keyword evidence="1" id="KW-0732">Signal</keyword>
<evidence type="ECO:0000313" key="2">
    <source>
        <dbReference type="EMBL" id="KAK4794859.1"/>
    </source>
</evidence>
<dbReference type="Proteomes" id="UP001346149">
    <property type="component" value="Unassembled WGS sequence"/>
</dbReference>
<dbReference type="EMBL" id="JAXQNO010000007">
    <property type="protein sequence ID" value="KAK4794859.1"/>
    <property type="molecule type" value="Genomic_DNA"/>
</dbReference>
<accession>A0AAN7LYK8</accession>
<gene>
    <name evidence="2" type="ORF">SAY86_012853</name>
</gene>
<name>A0AAN7LYK8_TRANT</name>
<comment type="caution">
    <text evidence="2">The sequence shown here is derived from an EMBL/GenBank/DDBJ whole genome shotgun (WGS) entry which is preliminary data.</text>
</comment>
<reference evidence="2 3" key="1">
    <citation type="journal article" date="2023" name="Hortic Res">
        <title>Pangenome of water caltrop reveals structural variations and asymmetric subgenome divergence after allopolyploidization.</title>
        <authorList>
            <person name="Zhang X."/>
            <person name="Chen Y."/>
            <person name="Wang L."/>
            <person name="Yuan Y."/>
            <person name="Fang M."/>
            <person name="Shi L."/>
            <person name="Lu R."/>
            <person name="Comes H.P."/>
            <person name="Ma Y."/>
            <person name="Chen Y."/>
            <person name="Huang G."/>
            <person name="Zhou Y."/>
            <person name="Zheng Z."/>
            <person name="Qiu Y."/>
        </authorList>
    </citation>
    <scope>NUCLEOTIDE SEQUENCE [LARGE SCALE GENOMIC DNA]</scope>
    <source>
        <strain evidence="2">F231</strain>
    </source>
</reference>
<keyword evidence="3" id="KW-1185">Reference proteome</keyword>
<evidence type="ECO:0000313" key="3">
    <source>
        <dbReference type="Proteomes" id="UP001346149"/>
    </source>
</evidence>
<feature type="chain" id="PRO_5043018520" description="Glycine-rich protein" evidence="1">
    <location>
        <begin position="27"/>
        <end position="78"/>
    </location>
</feature>
<feature type="signal peptide" evidence="1">
    <location>
        <begin position="1"/>
        <end position="26"/>
    </location>
</feature>
<sequence length="78" mass="7772">MASSKLFLLLGLVFVAVVLISSGVVAAQTEEALGTDHFGGGYGGGGYRGVYGQGGGDGGFGHVGGRGIYGYFVDMSCC</sequence>
<evidence type="ECO:0008006" key="4">
    <source>
        <dbReference type="Google" id="ProtNLM"/>
    </source>
</evidence>
<evidence type="ECO:0000256" key="1">
    <source>
        <dbReference type="SAM" id="SignalP"/>
    </source>
</evidence>
<proteinExistence type="predicted"/>